<accession>A0A0G1NLU2</accession>
<dbReference type="InterPro" id="IPR019277">
    <property type="entry name" value="DUF2304"/>
</dbReference>
<reference evidence="1 2" key="1">
    <citation type="journal article" date="2015" name="Nature">
        <title>rRNA introns, odd ribosomes, and small enigmatic genomes across a large radiation of phyla.</title>
        <authorList>
            <person name="Brown C.T."/>
            <person name="Hug L.A."/>
            <person name="Thomas B.C."/>
            <person name="Sharon I."/>
            <person name="Castelle C.J."/>
            <person name="Singh A."/>
            <person name="Wilkins M.J."/>
            <person name="Williams K.H."/>
            <person name="Banfield J.F."/>
        </authorList>
    </citation>
    <scope>NUCLEOTIDE SEQUENCE [LARGE SCALE GENOMIC DNA]</scope>
</reference>
<name>A0A0G1NLU2_UNCKA</name>
<gene>
    <name evidence="1" type="ORF">UW82_C0002G0034</name>
</gene>
<organism evidence="1 2">
    <name type="scientific">candidate division WWE3 bacterium GW2011_GWC2_44_9</name>
    <dbReference type="NCBI Taxonomy" id="1619125"/>
    <lineage>
        <taxon>Bacteria</taxon>
        <taxon>Katanobacteria</taxon>
    </lineage>
</organism>
<dbReference type="Pfam" id="PF10066">
    <property type="entry name" value="DUF2304"/>
    <property type="match status" value="1"/>
</dbReference>
<evidence type="ECO:0000313" key="2">
    <source>
        <dbReference type="Proteomes" id="UP000034504"/>
    </source>
</evidence>
<protein>
    <submittedName>
        <fullName evidence="1">Uncharacterized protein</fullName>
    </submittedName>
</protein>
<comment type="caution">
    <text evidence="1">The sequence shown here is derived from an EMBL/GenBank/DDBJ whole genome shotgun (WGS) entry which is preliminary data.</text>
</comment>
<proteinExistence type="predicted"/>
<dbReference type="EMBL" id="LCJU01000002">
    <property type="protein sequence ID" value="KKT85164.1"/>
    <property type="molecule type" value="Genomic_DNA"/>
</dbReference>
<sequence length="62" mass="7015">MGIGRGVDIAIYFSLIWLLSRSYNQSQEIEGLYSKLDKLVRKISLGGVDEEKTNTSSIQHKK</sequence>
<evidence type="ECO:0000313" key="1">
    <source>
        <dbReference type="EMBL" id="KKT85164.1"/>
    </source>
</evidence>
<dbReference type="Proteomes" id="UP000034504">
    <property type="component" value="Unassembled WGS sequence"/>
</dbReference>
<dbReference type="AlphaFoldDB" id="A0A0G1NLU2"/>